<dbReference type="OrthoDB" id="9809450at2"/>
<dbReference type="SUPFAM" id="SSF52540">
    <property type="entry name" value="P-loop containing nucleoside triphosphate hydrolases"/>
    <property type="match status" value="1"/>
</dbReference>
<dbReference type="PANTHER" id="PTHR42781:SF4">
    <property type="entry name" value="SPERMIDINE_PUTRESCINE IMPORT ATP-BINDING PROTEIN POTA"/>
    <property type="match status" value="1"/>
</dbReference>
<keyword evidence="2" id="KW-0547">Nucleotide-binding</keyword>
<feature type="domain" description="ABC transporter" evidence="4">
    <location>
        <begin position="8"/>
        <end position="238"/>
    </location>
</feature>
<dbReference type="GO" id="GO:0055085">
    <property type="term" value="P:transmembrane transport"/>
    <property type="evidence" value="ECO:0007669"/>
    <property type="project" value="InterPro"/>
</dbReference>
<dbReference type="SMART" id="SM00382">
    <property type="entry name" value="AAA"/>
    <property type="match status" value="1"/>
</dbReference>
<dbReference type="CDD" id="cd03225">
    <property type="entry name" value="ABC_cobalt_CbiO_domain1"/>
    <property type="match status" value="1"/>
</dbReference>
<name>A0A1P8KLH0_9BACT</name>
<dbReference type="AlphaFoldDB" id="A0A1P8KLH0"/>
<dbReference type="Gene3D" id="3.40.50.300">
    <property type="entry name" value="P-loop containing nucleotide triphosphate hydrolases"/>
    <property type="match status" value="1"/>
</dbReference>
<dbReference type="InterPro" id="IPR003439">
    <property type="entry name" value="ABC_transporter-like_ATP-bd"/>
</dbReference>
<gene>
    <name evidence="5" type="ORF">LPB137_05665</name>
</gene>
<dbReference type="GO" id="GO:0016020">
    <property type="term" value="C:membrane"/>
    <property type="evidence" value="ECO:0007669"/>
    <property type="project" value="InterPro"/>
</dbReference>
<evidence type="ECO:0000313" key="5">
    <source>
        <dbReference type="EMBL" id="APW65368.1"/>
    </source>
</evidence>
<dbReference type="KEGG" id="alp:LPB137_05665"/>
<dbReference type="GO" id="GO:0016887">
    <property type="term" value="F:ATP hydrolysis activity"/>
    <property type="evidence" value="ECO:0007669"/>
    <property type="project" value="InterPro"/>
</dbReference>
<dbReference type="InterPro" id="IPR027417">
    <property type="entry name" value="P-loop_NTPase"/>
</dbReference>
<dbReference type="InterPro" id="IPR015856">
    <property type="entry name" value="ABC_transpr_CbiO/EcfA_su"/>
</dbReference>
<dbReference type="InterPro" id="IPR050093">
    <property type="entry name" value="ABC_SmlMolc_Importer"/>
</dbReference>
<evidence type="ECO:0000256" key="2">
    <source>
        <dbReference type="ARBA" id="ARBA00022741"/>
    </source>
</evidence>
<dbReference type="PANTHER" id="PTHR42781">
    <property type="entry name" value="SPERMIDINE/PUTRESCINE IMPORT ATP-BINDING PROTEIN POTA"/>
    <property type="match status" value="1"/>
</dbReference>
<dbReference type="RefSeq" id="WP_076085564.1">
    <property type="nucleotide sequence ID" value="NZ_CP019070.1"/>
</dbReference>
<evidence type="ECO:0000256" key="1">
    <source>
        <dbReference type="ARBA" id="ARBA00022448"/>
    </source>
</evidence>
<dbReference type="Proteomes" id="UP000186074">
    <property type="component" value="Chromosome"/>
</dbReference>
<keyword evidence="6" id="KW-1185">Reference proteome</keyword>
<accession>A0A1P8KLH0</accession>
<keyword evidence="1" id="KW-0813">Transport</keyword>
<dbReference type="InterPro" id="IPR003593">
    <property type="entry name" value="AAA+_ATPase"/>
</dbReference>
<reference evidence="5 6" key="1">
    <citation type="submission" date="2017-01" db="EMBL/GenBank/DDBJ databases">
        <title>Genome sequencing of Arcobacter sp. LPB0137.</title>
        <authorList>
            <person name="Lee G.-W."/>
            <person name="Yi H."/>
        </authorList>
    </citation>
    <scope>NUCLEOTIDE SEQUENCE [LARGE SCALE GENOMIC DNA]</scope>
    <source>
        <strain evidence="5 6">LPB0137</strain>
    </source>
</reference>
<organism evidence="5 6">
    <name type="scientific">Poseidonibacter parvus</name>
    <dbReference type="NCBI Taxonomy" id="1850254"/>
    <lineage>
        <taxon>Bacteria</taxon>
        <taxon>Pseudomonadati</taxon>
        <taxon>Campylobacterota</taxon>
        <taxon>Epsilonproteobacteria</taxon>
        <taxon>Campylobacterales</taxon>
        <taxon>Arcobacteraceae</taxon>
        <taxon>Poseidonibacter</taxon>
    </lineage>
</organism>
<evidence type="ECO:0000256" key="3">
    <source>
        <dbReference type="ARBA" id="ARBA00022840"/>
    </source>
</evidence>
<proteinExistence type="predicted"/>
<dbReference type="GO" id="GO:0005524">
    <property type="term" value="F:ATP binding"/>
    <property type="evidence" value="ECO:0007669"/>
    <property type="project" value="UniProtKB-KW"/>
</dbReference>
<protein>
    <recommendedName>
        <fullName evidence="4">ABC transporter domain-containing protein</fullName>
    </recommendedName>
</protein>
<dbReference type="Pfam" id="PF00005">
    <property type="entry name" value="ABC_tran"/>
    <property type="match status" value="1"/>
</dbReference>
<keyword evidence="3" id="KW-0067">ATP-binding</keyword>
<dbReference type="STRING" id="1850254.LPB137_05665"/>
<sequence length="343" mass="38563">MDTVSTLYELENIEQHYDGKKVLSIDSLCLEENKIIGFFGPNGSGKSTLFSLLSFIDKPTSGTLHFNGIDNKHINQETKQNIVMVPQNPYLLKRTVYENVAFGLKLRKDFKDIEQRVEEALSLVGLDSSFINRKWSQLSGGEAQRVALAARLILKPKVLILDEPTSGVDTNSAQLIKEAILSAKQKYNTTIFISSHDHNWLNHICDSRVALFQGNLVESGSVNLLFAPWEKSPEGNLVKVFIDGQRLLIPNSYSKKRDSVVMINSDDIEICRENCDDMKNSNTLIGEIQSIRQESSTQNLLIEFSIGGISFNSKITREEMQSQTLLPGDKIHVNINVDEVCWI</sequence>
<dbReference type="EMBL" id="CP019070">
    <property type="protein sequence ID" value="APW65368.1"/>
    <property type="molecule type" value="Genomic_DNA"/>
</dbReference>
<evidence type="ECO:0000313" key="6">
    <source>
        <dbReference type="Proteomes" id="UP000186074"/>
    </source>
</evidence>
<dbReference type="SUPFAM" id="SSF50331">
    <property type="entry name" value="MOP-like"/>
    <property type="match status" value="1"/>
</dbReference>
<evidence type="ECO:0000259" key="4">
    <source>
        <dbReference type="PROSITE" id="PS50893"/>
    </source>
</evidence>
<dbReference type="PROSITE" id="PS50893">
    <property type="entry name" value="ABC_TRANSPORTER_2"/>
    <property type="match status" value="1"/>
</dbReference>
<dbReference type="InterPro" id="IPR008995">
    <property type="entry name" value="Mo/tungstate-bd_C_term_dom"/>
</dbReference>